<gene>
    <name evidence="1" type="ORF">Cgig2_010826</name>
</gene>
<keyword evidence="2" id="KW-1185">Reference proteome</keyword>
<protein>
    <submittedName>
        <fullName evidence="1">Uncharacterized protein</fullName>
    </submittedName>
</protein>
<evidence type="ECO:0000313" key="2">
    <source>
        <dbReference type="Proteomes" id="UP001153076"/>
    </source>
</evidence>
<organism evidence="1 2">
    <name type="scientific">Carnegiea gigantea</name>
    <dbReference type="NCBI Taxonomy" id="171969"/>
    <lineage>
        <taxon>Eukaryota</taxon>
        <taxon>Viridiplantae</taxon>
        <taxon>Streptophyta</taxon>
        <taxon>Embryophyta</taxon>
        <taxon>Tracheophyta</taxon>
        <taxon>Spermatophyta</taxon>
        <taxon>Magnoliopsida</taxon>
        <taxon>eudicotyledons</taxon>
        <taxon>Gunneridae</taxon>
        <taxon>Pentapetalae</taxon>
        <taxon>Caryophyllales</taxon>
        <taxon>Cactineae</taxon>
        <taxon>Cactaceae</taxon>
        <taxon>Cactoideae</taxon>
        <taxon>Echinocereeae</taxon>
        <taxon>Carnegiea</taxon>
    </lineage>
</organism>
<dbReference type="Proteomes" id="UP001153076">
    <property type="component" value="Unassembled WGS sequence"/>
</dbReference>
<evidence type="ECO:0000313" key="1">
    <source>
        <dbReference type="EMBL" id="KAJ8426189.1"/>
    </source>
</evidence>
<dbReference type="EMBL" id="JAKOGI010001336">
    <property type="protein sequence ID" value="KAJ8426189.1"/>
    <property type="molecule type" value="Genomic_DNA"/>
</dbReference>
<dbReference type="AlphaFoldDB" id="A0A9Q1GVY1"/>
<accession>A0A9Q1GVY1</accession>
<name>A0A9Q1GVY1_9CARY</name>
<reference evidence="1" key="1">
    <citation type="submission" date="2022-04" db="EMBL/GenBank/DDBJ databases">
        <title>Carnegiea gigantea Genome sequencing and assembly v2.</title>
        <authorList>
            <person name="Copetti D."/>
            <person name="Sanderson M.J."/>
            <person name="Burquez A."/>
            <person name="Wojciechowski M.F."/>
        </authorList>
    </citation>
    <scope>NUCLEOTIDE SEQUENCE</scope>
    <source>
        <strain evidence="1">SGP5-SGP5p</strain>
        <tissue evidence="1">Aerial part</tissue>
    </source>
</reference>
<sequence length="236" mass="26707">MFGISESSISVLTPLSRHMVEEVVVYNLRYLSAVDCIVSFELQLQSMGACRDKKGESSRKMESRKRCQRLSTLEEEECWRSRSGSDYHPKDFLGEGDGPLSSLVEEGDVDLSSGEKMEGSKAHRHERKKVPIEGKGRYKRCRAAGDGVVAGDDPVVRVLVGPDPILYRRATLDIVVEFMNRLRPLYVEAIKGTTLKPTLQCRSFGLCRELTLALVRQWVPHRRAFRIGEAKPVYYL</sequence>
<proteinExistence type="predicted"/>
<comment type="caution">
    <text evidence="1">The sequence shown here is derived from an EMBL/GenBank/DDBJ whole genome shotgun (WGS) entry which is preliminary data.</text>
</comment>